<organism evidence="2 3">
    <name type="scientific">Phascolomyces articulosus</name>
    <dbReference type="NCBI Taxonomy" id="60185"/>
    <lineage>
        <taxon>Eukaryota</taxon>
        <taxon>Fungi</taxon>
        <taxon>Fungi incertae sedis</taxon>
        <taxon>Mucoromycota</taxon>
        <taxon>Mucoromycotina</taxon>
        <taxon>Mucoromycetes</taxon>
        <taxon>Mucorales</taxon>
        <taxon>Lichtheimiaceae</taxon>
        <taxon>Phascolomyces</taxon>
    </lineage>
</organism>
<feature type="transmembrane region" description="Helical" evidence="1">
    <location>
        <begin position="89"/>
        <end position="109"/>
    </location>
</feature>
<evidence type="ECO:0000313" key="3">
    <source>
        <dbReference type="Proteomes" id="UP001209540"/>
    </source>
</evidence>
<proteinExistence type="predicted"/>
<dbReference type="Proteomes" id="UP001209540">
    <property type="component" value="Unassembled WGS sequence"/>
</dbReference>
<gene>
    <name evidence="2" type="ORF">BDA99DRAFT_574621</name>
</gene>
<feature type="transmembrane region" description="Helical" evidence="1">
    <location>
        <begin position="115"/>
        <end position="136"/>
    </location>
</feature>
<sequence length="139" mass="15801">MFYHGTRNASTDSNHPSIMIRLSQTSSNSYCYQWRVSSLSSILVSLTTMVNTSAFQGPQEHGSFPPVDGDCQDLCSYFQLLKHTRFSGLCYVCIISWLALMILSCWFIMCLSAYLYINCLSIESLLLSFYTCGYYANKK</sequence>
<comment type="caution">
    <text evidence="2">The sequence shown here is derived from an EMBL/GenBank/DDBJ whole genome shotgun (WGS) entry which is preliminary data.</text>
</comment>
<keyword evidence="1" id="KW-0472">Membrane</keyword>
<evidence type="ECO:0000313" key="2">
    <source>
        <dbReference type="EMBL" id="KAI9253447.1"/>
    </source>
</evidence>
<name>A0AAD5PAW4_9FUNG</name>
<evidence type="ECO:0000256" key="1">
    <source>
        <dbReference type="SAM" id="Phobius"/>
    </source>
</evidence>
<reference evidence="2" key="1">
    <citation type="journal article" date="2022" name="IScience">
        <title>Evolution of zygomycete secretomes and the origins of terrestrial fungal ecologies.</title>
        <authorList>
            <person name="Chang Y."/>
            <person name="Wang Y."/>
            <person name="Mondo S."/>
            <person name="Ahrendt S."/>
            <person name="Andreopoulos W."/>
            <person name="Barry K."/>
            <person name="Beard J."/>
            <person name="Benny G.L."/>
            <person name="Blankenship S."/>
            <person name="Bonito G."/>
            <person name="Cuomo C."/>
            <person name="Desiro A."/>
            <person name="Gervers K.A."/>
            <person name="Hundley H."/>
            <person name="Kuo A."/>
            <person name="LaButti K."/>
            <person name="Lang B.F."/>
            <person name="Lipzen A."/>
            <person name="O'Donnell K."/>
            <person name="Pangilinan J."/>
            <person name="Reynolds N."/>
            <person name="Sandor L."/>
            <person name="Smith M.E."/>
            <person name="Tsang A."/>
            <person name="Grigoriev I.V."/>
            <person name="Stajich J.E."/>
            <person name="Spatafora J.W."/>
        </authorList>
    </citation>
    <scope>NUCLEOTIDE SEQUENCE</scope>
    <source>
        <strain evidence="2">RSA 2281</strain>
    </source>
</reference>
<keyword evidence="1" id="KW-1133">Transmembrane helix</keyword>
<accession>A0AAD5PAW4</accession>
<keyword evidence="1" id="KW-0812">Transmembrane</keyword>
<dbReference type="EMBL" id="JAIXMP010000026">
    <property type="protein sequence ID" value="KAI9253447.1"/>
    <property type="molecule type" value="Genomic_DNA"/>
</dbReference>
<protein>
    <submittedName>
        <fullName evidence="2">Uncharacterized protein</fullName>
    </submittedName>
</protein>
<reference evidence="2" key="2">
    <citation type="submission" date="2023-02" db="EMBL/GenBank/DDBJ databases">
        <authorList>
            <consortium name="DOE Joint Genome Institute"/>
            <person name="Mondo S.J."/>
            <person name="Chang Y."/>
            <person name="Wang Y."/>
            <person name="Ahrendt S."/>
            <person name="Andreopoulos W."/>
            <person name="Barry K."/>
            <person name="Beard J."/>
            <person name="Benny G.L."/>
            <person name="Blankenship S."/>
            <person name="Bonito G."/>
            <person name="Cuomo C."/>
            <person name="Desiro A."/>
            <person name="Gervers K.A."/>
            <person name="Hundley H."/>
            <person name="Kuo A."/>
            <person name="LaButti K."/>
            <person name="Lang B.F."/>
            <person name="Lipzen A."/>
            <person name="O'Donnell K."/>
            <person name="Pangilinan J."/>
            <person name="Reynolds N."/>
            <person name="Sandor L."/>
            <person name="Smith M.W."/>
            <person name="Tsang A."/>
            <person name="Grigoriev I.V."/>
            <person name="Stajich J.E."/>
            <person name="Spatafora J.W."/>
        </authorList>
    </citation>
    <scope>NUCLEOTIDE SEQUENCE</scope>
    <source>
        <strain evidence="2">RSA 2281</strain>
    </source>
</reference>
<keyword evidence="3" id="KW-1185">Reference proteome</keyword>
<dbReference type="AlphaFoldDB" id="A0AAD5PAW4"/>